<proteinExistence type="predicted"/>
<gene>
    <name evidence="1" type="ORF">VNO77_34350</name>
</gene>
<name>A0AAN9KG09_CANGL</name>
<reference evidence="1 2" key="1">
    <citation type="submission" date="2024-01" db="EMBL/GenBank/DDBJ databases">
        <title>The genomes of 5 underutilized Papilionoideae crops provide insights into root nodulation and disease resistanc.</title>
        <authorList>
            <person name="Jiang F."/>
        </authorList>
    </citation>
    <scope>NUCLEOTIDE SEQUENCE [LARGE SCALE GENOMIC DNA]</scope>
    <source>
        <strain evidence="1">LVBAO_FW01</strain>
        <tissue evidence="1">Leaves</tissue>
    </source>
</reference>
<protein>
    <submittedName>
        <fullName evidence="1">Uncharacterized protein</fullName>
    </submittedName>
</protein>
<dbReference type="Proteomes" id="UP001367508">
    <property type="component" value="Unassembled WGS sequence"/>
</dbReference>
<sequence>MKEKSCEISKRGSRSLMYNEPMVAQKNGGRQRIREASEEILEGTVSSSLSSEERTERTRGKLLREISVSNRTSSSSLTFTRKMITISIRRELTSKISKRAQFLTEPLENIVRWRQIQDEMSESADVNHSPILDKAYLTSSGRLHFLFSMENLPSSVNSTLGWDKMVFEVPSESWK</sequence>
<dbReference type="EMBL" id="JAYMYQ010000008">
    <property type="protein sequence ID" value="KAK7315776.1"/>
    <property type="molecule type" value="Genomic_DNA"/>
</dbReference>
<organism evidence="1 2">
    <name type="scientific">Canavalia gladiata</name>
    <name type="common">Sword bean</name>
    <name type="synonym">Dolichos gladiatus</name>
    <dbReference type="NCBI Taxonomy" id="3824"/>
    <lineage>
        <taxon>Eukaryota</taxon>
        <taxon>Viridiplantae</taxon>
        <taxon>Streptophyta</taxon>
        <taxon>Embryophyta</taxon>
        <taxon>Tracheophyta</taxon>
        <taxon>Spermatophyta</taxon>
        <taxon>Magnoliopsida</taxon>
        <taxon>eudicotyledons</taxon>
        <taxon>Gunneridae</taxon>
        <taxon>Pentapetalae</taxon>
        <taxon>rosids</taxon>
        <taxon>fabids</taxon>
        <taxon>Fabales</taxon>
        <taxon>Fabaceae</taxon>
        <taxon>Papilionoideae</taxon>
        <taxon>50 kb inversion clade</taxon>
        <taxon>NPAAA clade</taxon>
        <taxon>indigoferoid/millettioid clade</taxon>
        <taxon>Phaseoleae</taxon>
        <taxon>Canavalia</taxon>
    </lineage>
</organism>
<evidence type="ECO:0000313" key="1">
    <source>
        <dbReference type="EMBL" id="KAK7315776.1"/>
    </source>
</evidence>
<comment type="caution">
    <text evidence="1">The sequence shown here is derived from an EMBL/GenBank/DDBJ whole genome shotgun (WGS) entry which is preliminary data.</text>
</comment>
<accession>A0AAN9KG09</accession>
<dbReference type="AlphaFoldDB" id="A0AAN9KG09"/>
<keyword evidence="2" id="KW-1185">Reference proteome</keyword>
<evidence type="ECO:0000313" key="2">
    <source>
        <dbReference type="Proteomes" id="UP001367508"/>
    </source>
</evidence>